<evidence type="ECO:0008006" key="8">
    <source>
        <dbReference type="Google" id="ProtNLM"/>
    </source>
</evidence>
<dbReference type="SMART" id="SM00091">
    <property type="entry name" value="PAS"/>
    <property type="match status" value="1"/>
</dbReference>
<dbReference type="Gene3D" id="3.30.450.20">
    <property type="entry name" value="PAS domain"/>
    <property type="match status" value="1"/>
</dbReference>
<proteinExistence type="predicted"/>
<dbReference type="SUPFAM" id="SSF55785">
    <property type="entry name" value="PYP-like sensor domain (PAS domain)"/>
    <property type="match status" value="1"/>
</dbReference>
<dbReference type="NCBIfam" id="TIGR00229">
    <property type="entry name" value="sensory_box"/>
    <property type="match status" value="1"/>
</dbReference>
<dbReference type="SMART" id="SM00086">
    <property type="entry name" value="PAC"/>
    <property type="match status" value="1"/>
</dbReference>
<dbReference type="CDD" id="cd01949">
    <property type="entry name" value="GGDEF"/>
    <property type="match status" value="1"/>
</dbReference>
<dbReference type="InterPro" id="IPR000700">
    <property type="entry name" value="PAS-assoc_C"/>
</dbReference>
<dbReference type="AlphaFoldDB" id="A0A1Y5HYK8"/>
<dbReference type="PANTHER" id="PTHR46663">
    <property type="entry name" value="DIGUANYLATE CYCLASE DGCT-RELATED"/>
    <property type="match status" value="1"/>
</dbReference>
<dbReference type="InterPro" id="IPR052163">
    <property type="entry name" value="DGC-Regulatory_Protein"/>
</dbReference>
<evidence type="ECO:0000256" key="2">
    <source>
        <dbReference type="SAM" id="Phobius"/>
    </source>
</evidence>
<feature type="transmembrane region" description="Helical" evidence="2">
    <location>
        <begin position="6"/>
        <end position="26"/>
    </location>
</feature>
<dbReference type="GO" id="GO:0006355">
    <property type="term" value="P:regulation of DNA-templated transcription"/>
    <property type="evidence" value="ECO:0007669"/>
    <property type="project" value="InterPro"/>
</dbReference>
<dbReference type="PROSITE" id="PS50112">
    <property type="entry name" value="PAS"/>
    <property type="match status" value="1"/>
</dbReference>
<keyword evidence="2" id="KW-1133">Transmembrane helix</keyword>
<dbReference type="InterPro" id="IPR001610">
    <property type="entry name" value="PAC"/>
</dbReference>
<feature type="domain" description="GGDEF" evidence="5">
    <location>
        <begin position="429"/>
        <end position="565"/>
    </location>
</feature>
<protein>
    <recommendedName>
        <fullName evidence="8">Sensor domain-containing diguanylate cyclase</fullName>
    </recommendedName>
</protein>
<dbReference type="PANTHER" id="PTHR46663:SF3">
    <property type="entry name" value="SLL0267 PROTEIN"/>
    <property type="match status" value="1"/>
</dbReference>
<evidence type="ECO:0000259" key="4">
    <source>
        <dbReference type="PROSITE" id="PS50113"/>
    </source>
</evidence>
<dbReference type="InterPro" id="IPR035965">
    <property type="entry name" value="PAS-like_dom_sf"/>
</dbReference>
<dbReference type="Pfam" id="PF00989">
    <property type="entry name" value="PAS"/>
    <property type="match status" value="1"/>
</dbReference>
<keyword evidence="2" id="KW-0812">Transmembrane</keyword>
<dbReference type="GO" id="GO:0003824">
    <property type="term" value="F:catalytic activity"/>
    <property type="evidence" value="ECO:0007669"/>
    <property type="project" value="UniProtKB-ARBA"/>
</dbReference>
<dbReference type="InterPro" id="IPR029787">
    <property type="entry name" value="Nucleotide_cyclase"/>
</dbReference>
<gene>
    <name evidence="6" type="ORF">A9R00_00565</name>
</gene>
<comment type="caution">
    <text evidence="6">The sequence shown here is derived from an EMBL/GenBank/DDBJ whole genome shotgun (WGS) entry which is preliminary data.</text>
</comment>
<evidence type="ECO:0000259" key="3">
    <source>
        <dbReference type="PROSITE" id="PS50112"/>
    </source>
</evidence>
<reference evidence="7" key="1">
    <citation type="journal article" date="2017" name="Proc. Natl. Acad. Sci. U.S.A.">
        <title>Simulation of Deepwater Horizon oil plume reveals substrate specialization within a complex community of hydrocarbon degraders.</title>
        <authorList>
            <person name="Hu P."/>
            <person name="Dubinsky E.A."/>
            <person name="Probst A.J."/>
            <person name="Wang J."/>
            <person name="Sieber C.M.K."/>
            <person name="Tom L.M."/>
            <person name="Gardinali P."/>
            <person name="Banfield J.F."/>
            <person name="Atlas R.M."/>
            <person name="Andersen G.L."/>
        </authorList>
    </citation>
    <scope>NUCLEOTIDE SEQUENCE [LARGE SCALE GENOMIC DNA]</scope>
</reference>
<dbReference type="EMBL" id="MABE01000038">
    <property type="protein sequence ID" value="OUS41507.1"/>
    <property type="molecule type" value="Genomic_DNA"/>
</dbReference>
<dbReference type="Proteomes" id="UP000227088">
    <property type="component" value="Unassembled WGS sequence"/>
</dbReference>
<comment type="cofactor">
    <cofactor evidence="1">
        <name>Mg(2+)</name>
        <dbReference type="ChEBI" id="CHEBI:18420"/>
    </cofactor>
</comment>
<dbReference type="InterPro" id="IPR000014">
    <property type="entry name" value="PAS"/>
</dbReference>
<dbReference type="InterPro" id="IPR000160">
    <property type="entry name" value="GGDEF_dom"/>
</dbReference>
<dbReference type="SUPFAM" id="SSF55073">
    <property type="entry name" value="Nucleotide cyclase"/>
    <property type="match status" value="1"/>
</dbReference>
<evidence type="ECO:0000256" key="1">
    <source>
        <dbReference type="ARBA" id="ARBA00001946"/>
    </source>
</evidence>
<name>A0A1Y5HYK8_OLEAN</name>
<keyword evidence="2" id="KW-0472">Membrane</keyword>
<evidence type="ECO:0000259" key="5">
    <source>
        <dbReference type="PROSITE" id="PS50887"/>
    </source>
</evidence>
<feature type="transmembrane region" description="Helical" evidence="2">
    <location>
        <begin position="179"/>
        <end position="199"/>
    </location>
</feature>
<organism evidence="6 7">
    <name type="scientific">Oleispira antarctica</name>
    <dbReference type="NCBI Taxonomy" id="188908"/>
    <lineage>
        <taxon>Bacteria</taxon>
        <taxon>Pseudomonadati</taxon>
        <taxon>Pseudomonadota</taxon>
        <taxon>Gammaproteobacteria</taxon>
        <taxon>Oceanospirillales</taxon>
        <taxon>Oceanospirillaceae</taxon>
        <taxon>Oleispira</taxon>
    </lineage>
</organism>
<dbReference type="InterPro" id="IPR013767">
    <property type="entry name" value="PAS_fold"/>
</dbReference>
<dbReference type="Gene3D" id="3.30.70.270">
    <property type="match status" value="1"/>
</dbReference>
<dbReference type="Pfam" id="PF00990">
    <property type="entry name" value="GGDEF"/>
    <property type="match status" value="1"/>
</dbReference>
<dbReference type="FunFam" id="3.30.70.270:FF:000001">
    <property type="entry name" value="Diguanylate cyclase domain protein"/>
    <property type="match status" value="1"/>
</dbReference>
<dbReference type="CDD" id="cd00130">
    <property type="entry name" value="PAS"/>
    <property type="match status" value="1"/>
</dbReference>
<sequence length="579" mass="65532">MSLRILIPTLLLTFTLMATLIGYGVIRADLTEDIEQQSLRYMNIELSKLQSLIEPLLAKKDARAIKSLTAFKASELDNKAMLIVNEKNIIVASTNQQELLNYWQSSKLKINPDFVDKTISTTRSYTKISTDKKLLDGYINLCVRDLSKGLRSFSCGFLYYQIDLDYRQKQARIWLTKQSLYIALGSGFAALLLVLILHFRVTRRVIQIKSVLDLWSKGERSVQIKLSGKDEINHIGYLINALVRQFASDERSLIFNQQVNDAIIQSANYAIIATDTKGVITTFNSSAEKMLGYDKFELIDKETPALFHHLSEVISRSKVLSEELGFTVEPGFETFVARARKGEIDESNWTYIHKDGHEIPIHLSVTALYDSLGHIYGFLGISYDISQQLAAEEKLEQLAYFDQLTQLPNRMLYNDRLNQTITLAERNKSQFSIFFIDLDKFKFVNDTFGHEVGDKLLIKVAEIITNCIRKSDTVARLGGDEFTVILPGSDSHYDKIAVGLVAEKIIQRLSETLIIDDHKLNIGASIGIAIYPQDGLEISTLNKHADMAMYQAKDQGRSQHCFFDSKLDNTPDSTMANTD</sequence>
<evidence type="ECO:0000313" key="7">
    <source>
        <dbReference type="Proteomes" id="UP000227088"/>
    </source>
</evidence>
<dbReference type="InterPro" id="IPR043128">
    <property type="entry name" value="Rev_trsase/Diguanyl_cyclase"/>
</dbReference>
<evidence type="ECO:0000313" key="6">
    <source>
        <dbReference type="EMBL" id="OUS41507.1"/>
    </source>
</evidence>
<dbReference type="PROSITE" id="PS50887">
    <property type="entry name" value="GGDEF"/>
    <property type="match status" value="1"/>
</dbReference>
<feature type="domain" description="PAS" evidence="3">
    <location>
        <begin position="256"/>
        <end position="301"/>
    </location>
</feature>
<dbReference type="PROSITE" id="PS50113">
    <property type="entry name" value="PAC"/>
    <property type="match status" value="1"/>
</dbReference>
<accession>A0A1Y5HYK8</accession>
<dbReference type="SMART" id="SM00267">
    <property type="entry name" value="GGDEF"/>
    <property type="match status" value="1"/>
</dbReference>
<dbReference type="NCBIfam" id="TIGR00254">
    <property type="entry name" value="GGDEF"/>
    <property type="match status" value="1"/>
</dbReference>
<feature type="domain" description="PAC" evidence="4">
    <location>
        <begin position="345"/>
        <end position="397"/>
    </location>
</feature>